<evidence type="ECO:0000256" key="2">
    <source>
        <dbReference type="SAM" id="Phobius"/>
    </source>
</evidence>
<keyword evidence="2" id="KW-0472">Membrane</keyword>
<feature type="region of interest" description="Disordered" evidence="1">
    <location>
        <begin position="74"/>
        <end position="111"/>
    </location>
</feature>
<reference evidence="3 4" key="1">
    <citation type="submission" date="2016-03" db="EMBL/GenBank/DDBJ databases">
        <title>Complete genome sequence of a soil Actinobacterium, Nocardioides dokdonensis FR1436.</title>
        <authorList>
            <person name="Kwon S.-K."/>
            <person name="Kim K."/>
            <person name="Kim J.F."/>
        </authorList>
    </citation>
    <scope>NUCLEOTIDE SEQUENCE [LARGE SCALE GENOMIC DNA]</scope>
    <source>
        <strain evidence="3 4">FR1436</strain>
    </source>
</reference>
<dbReference type="AlphaFoldDB" id="A0A1A9GJP2"/>
<dbReference type="EMBL" id="CP015079">
    <property type="protein sequence ID" value="ANH38509.1"/>
    <property type="molecule type" value="Genomic_DNA"/>
</dbReference>
<dbReference type="STRING" id="1300347.I601_2081"/>
<dbReference type="PATRIC" id="fig|1300347.3.peg.2079"/>
<feature type="transmembrane region" description="Helical" evidence="2">
    <location>
        <begin position="46"/>
        <end position="70"/>
    </location>
</feature>
<evidence type="ECO:0000256" key="1">
    <source>
        <dbReference type="SAM" id="MobiDB-lite"/>
    </source>
</evidence>
<gene>
    <name evidence="3" type="ORF">I601_2081</name>
</gene>
<protein>
    <submittedName>
        <fullName evidence="3">Uncharacterized protein</fullName>
    </submittedName>
</protein>
<name>A0A1A9GJP2_9ACTN</name>
<dbReference type="Proteomes" id="UP000077868">
    <property type="component" value="Chromosome"/>
</dbReference>
<dbReference type="OrthoDB" id="3826646at2"/>
<sequence length="262" mass="27363">MTHDTALRDDQMHRLVQHAMVSVTASDELVAGGVRRGRRAVRRRRVVRTVGVGAAAALATAAVVAAPSLLGGHDDQRSPVAGTPTDSAPSAAARPTSGSAPQPTPTGLPPHLQRAQDLLLDALPESIPDPGYIARVDYDPDGRGLGEIVEVVATDDSAIVGRQDARCERVVASPAPDDCVDTGAGWIFTGPSLPDVSGGSPALAGVQATYILRDGRSVNLTAYNATRASLGGEPTRTDPVLDADDMIELLTRTEWFDRAPAR</sequence>
<evidence type="ECO:0000313" key="4">
    <source>
        <dbReference type="Proteomes" id="UP000077868"/>
    </source>
</evidence>
<keyword evidence="2" id="KW-0812">Transmembrane</keyword>
<dbReference type="KEGG" id="ndk:I601_2081"/>
<accession>A0A1A9GJP2</accession>
<proteinExistence type="predicted"/>
<evidence type="ECO:0000313" key="3">
    <source>
        <dbReference type="EMBL" id="ANH38509.1"/>
    </source>
</evidence>
<dbReference type="RefSeq" id="WP_068109054.1">
    <property type="nucleotide sequence ID" value="NZ_CP015079.1"/>
</dbReference>
<keyword evidence="4" id="KW-1185">Reference proteome</keyword>
<organism evidence="3 4">
    <name type="scientific">Nocardioides dokdonensis FR1436</name>
    <dbReference type="NCBI Taxonomy" id="1300347"/>
    <lineage>
        <taxon>Bacteria</taxon>
        <taxon>Bacillati</taxon>
        <taxon>Actinomycetota</taxon>
        <taxon>Actinomycetes</taxon>
        <taxon>Propionibacteriales</taxon>
        <taxon>Nocardioidaceae</taxon>
        <taxon>Nocardioides</taxon>
    </lineage>
</organism>
<keyword evidence="2" id="KW-1133">Transmembrane helix</keyword>